<comment type="caution">
    <text evidence="1">The sequence shown here is derived from an EMBL/GenBank/DDBJ whole genome shotgun (WGS) entry which is preliminary data.</text>
</comment>
<dbReference type="SUPFAM" id="SSF48239">
    <property type="entry name" value="Terpenoid cyclases/Protein prenyltransferases"/>
    <property type="match status" value="1"/>
</dbReference>
<dbReference type="Proteomes" id="UP000480185">
    <property type="component" value="Unassembled WGS sequence"/>
</dbReference>
<evidence type="ECO:0000313" key="2">
    <source>
        <dbReference type="Proteomes" id="UP000480185"/>
    </source>
</evidence>
<evidence type="ECO:0008006" key="3">
    <source>
        <dbReference type="Google" id="ProtNLM"/>
    </source>
</evidence>
<proteinExistence type="predicted"/>
<dbReference type="AlphaFoldDB" id="A0A6G1X569"/>
<accession>A0A6G1X569</accession>
<dbReference type="EMBL" id="WJNH01000003">
    <property type="protein sequence ID" value="MRG86069.1"/>
    <property type="molecule type" value="Genomic_DNA"/>
</dbReference>
<gene>
    <name evidence="1" type="ORF">GH754_06980</name>
</gene>
<protein>
    <recommendedName>
        <fullName evidence="3">Prenyltransferase</fullName>
    </recommendedName>
</protein>
<sequence>MRKLSKQAFQGATNWILKNGRPLEQATIKHSFMDGTTESILNALEKYQNENGGFGHGLEADFRLPDSSSLATTVAMQHLIHFGQLEKADEMITKAIQYFEQSYNEKRGGWYAVPEAVNDYPHAFWWTVHEDGMSWIDHNWGNPSAEIIGYLVKYQTKVQQLDVKKLLDQAINHLLSLEKFESEHEIYCYIRLFHLCPEYETAKVKQQLERAATSLVQYESSKWKEYVPSPLKFVHTPGGNSYGIPLEEVNKNLNYLVEQLETNGVLKPNWEWNDNLDVWEQAKEEWTGVLTLDTLETLRRFGRID</sequence>
<dbReference type="InterPro" id="IPR008930">
    <property type="entry name" value="Terpenoid_cyclase/PrenylTrfase"/>
</dbReference>
<keyword evidence="2" id="KW-1185">Reference proteome</keyword>
<name>A0A6G1X569_9BACI</name>
<dbReference type="Gene3D" id="1.50.10.20">
    <property type="match status" value="1"/>
</dbReference>
<evidence type="ECO:0000313" key="1">
    <source>
        <dbReference type="EMBL" id="MRG86069.1"/>
    </source>
</evidence>
<dbReference type="OrthoDB" id="3286086at2"/>
<dbReference type="RefSeq" id="WP_153727987.1">
    <property type="nucleotide sequence ID" value="NZ_WJNH01000003.1"/>
</dbReference>
<reference evidence="1 2" key="1">
    <citation type="submission" date="2019-11" db="EMBL/GenBank/DDBJ databases">
        <authorList>
            <person name="Li J."/>
        </authorList>
    </citation>
    <scope>NUCLEOTIDE SEQUENCE [LARGE SCALE GENOMIC DNA]</scope>
    <source>
        <strain evidence="1 2">J4</strain>
    </source>
</reference>
<organism evidence="1 2">
    <name type="scientific">Salinibacillus xinjiangensis</name>
    <dbReference type="NCBI Taxonomy" id="1229268"/>
    <lineage>
        <taxon>Bacteria</taxon>
        <taxon>Bacillati</taxon>
        <taxon>Bacillota</taxon>
        <taxon>Bacilli</taxon>
        <taxon>Bacillales</taxon>
        <taxon>Bacillaceae</taxon>
        <taxon>Salinibacillus</taxon>
    </lineage>
</organism>